<dbReference type="Proteomes" id="UP000468943">
    <property type="component" value="Unassembled WGS sequence"/>
</dbReference>
<dbReference type="OrthoDB" id="9813368at2"/>
<name>A0A6I4SL28_9SPHN</name>
<evidence type="ECO:0000313" key="2">
    <source>
        <dbReference type="Proteomes" id="UP000468943"/>
    </source>
</evidence>
<proteinExistence type="predicted"/>
<dbReference type="RefSeq" id="WP_160597619.1">
    <property type="nucleotide sequence ID" value="NZ_WTYS01000001.1"/>
</dbReference>
<keyword evidence="2" id="KW-1185">Reference proteome</keyword>
<comment type="caution">
    <text evidence="1">The sequence shown here is derived from an EMBL/GenBank/DDBJ whole genome shotgun (WGS) entry which is preliminary data.</text>
</comment>
<dbReference type="EMBL" id="WTYS01000001">
    <property type="protein sequence ID" value="MXO56415.1"/>
    <property type="molecule type" value="Genomic_DNA"/>
</dbReference>
<gene>
    <name evidence="1" type="ORF">GRI36_05920</name>
</gene>
<organism evidence="1 2">
    <name type="scientific">Pontixanthobacter gangjinensis</name>
    <dbReference type="NCBI Taxonomy" id="1028742"/>
    <lineage>
        <taxon>Bacteria</taxon>
        <taxon>Pseudomonadati</taxon>
        <taxon>Pseudomonadota</taxon>
        <taxon>Alphaproteobacteria</taxon>
        <taxon>Sphingomonadales</taxon>
        <taxon>Erythrobacteraceae</taxon>
        <taxon>Pontixanthobacter</taxon>
    </lineage>
</organism>
<evidence type="ECO:0000313" key="1">
    <source>
        <dbReference type="EMBL" id="MXO56415.1"/>
    </source>
</evidence>
<dbReference type="AlphaFoldDB" id="A0A6I4SL28"/>
<accession>A0A6I4SL28</accession>
<evidence type="ECO:0008006" key="3">
    <source>
        <dbReference type="Google" id="ProtNLM"/>
    </source>
</evidence>
<sequence>MSDAAQYRVPDGVLGLKGPMVRPQPGSLPLRGDLAHIALADRYLVAHYVVPQMAMIGGNPAELKLAADAASETIASLPAGSTFELLDFAGDWCWGCVGPDGPAGYIPKEALAPTKP</sequence>
<reference evidence="1 2" key="1">
    <citation type="submission" date="2019-12" db="EMBL/GenBank/DDBJ databases">
        <title>Genomic-based taxomic classification of the family Erythrobacteraceae.</title>
        <authorList>
            <person name="Xu L."/>
        </authorList>
    </citation>
    <scope>NUCLEOTIDE SEQUENCE [LARGE SCALE GENOMIC DNA]</scope>
    <source>
        <strain evidence="1 2">JCM 17802</strain>
    </source>
</reference>
<protein>
    <recommendedName>
        <fullName evidence="3">Bacterial dipeptidyl-peptidase SH3 domain-containing protein</fullName>
    </recommendedName>
</protein>